<comment type="caution">
    <text evidence="1">The sequence shown here is derived from an EMBL/GenBank/DDBJ whole genome shotgun (WGS) entry which is preliminary data.</text>
</comment>
<dbReference type="EMBL" id="CAMXCT030000481">
    <property type="protein sequence ID" value="CAL4766708.1"/>
    <property type="molecule type" value="Genomic_DNA"/>
</dbReference>
<dbReference type="OrthoDB" id="439089at2759"/>
<dbReference type="EMBL" id="CAMXCT010000481">
    <property type="protein sequence ID" value="CAI3979396.1"/>
    <property type="molecule type" value="Genomic_DNA"/>
</dbReference>
<dbReference type="EMBL" id="CAMXCT020000481">
    <property type="protein sequence ID" value="CAL1132771.1"/>
    <property type="molecule type" value="Genomic_DNA"/>
</dbReference>
<dbReference type="Proteomes" id="UP001152797">
    <property type="component" value="Unassembled WGS sequence"/>
</dbReference>
<sequence>MYCCTIPTAWPGLSRSSIGPRHTSRKHPVTSKGLAKQSICDCSPTSEVNTIKAANFAHLNDLSLLHLVLRRHYVPISCQETQEFTISIASFSRCFCEDVVQCSLKFFFIMDCQVSLSFSRDCFGT</sequence>
<evidence type="ECO:0000313" key="3">
    <source>
        <dbReference type="Proteomes" id="UP001152797"/>
    </source>
</evidence>
<evidence type="ECO:0000313" key="1">
    <source>
        <dbReference type="EMBL" id="CAI3979396.1"/>
    </source>
</evidence>
<organism evidence="1">
    <name type="scientific">Cladocopium goreaui</name>
    <dbReference type="NCBI Taxonomy" id="2562237"/>
    <lineage>
        <taxon>Eukaryota</taxon>
        <taxon>Sar</taxon>
        <taxon>Alveolata</taxon>
        <taxon>Dinophyceae</taxon>
        <taxon>Suessiales</taxon>
        <taxon>Symbiodiniaceae</taxon>
        <taxon>Cladocopium</taxon>
    </lineage>
</organism>
<name>A0A9P1BTX9_9DINO</name>
<protein>
    <submittedName>
        <fullName evidence="1">Uncharacterized protein</fullName>
    </submittedName>
</protein>
<keyword evidence="3" id="KW-1185">Reference proteome</keyword>
<proteinExistence type="predicted"/>
<gene>
    <name evidence="1" type="ORF">C1SCF055_LOCUS7348</name>
</gene>
<reference evidence="1" key="1">
    <citation type="submission" date="2022-10" db="EMBL/GenBank/DDBJ databases">
        <authorList>
            <person name="Chen Y."/>
            <person name="Dougan E. K."/>
            <person name="Chan C."/>
            <person name="Rhodes N."/>
            <person name="Thang M."/>
        </authorList>
    </citation>
    <scope>NUCLEOTIDE SEQUENCE</scope>
</reference>
<accession>A0A9P1BTX9</accession>
<evidence type="ECO:0000313" key="2">
    <source>
        <dbReference type="EMBL" id="CAL1132771.1"/>
    </source>
</evidence>
<dbReference type="AlphaFoldDB" id="A0A9P1BTX9"/>
<reference evidence="2" key="2">
    <citation type="submission" date="2024-04" db="EMBL/GenBank/DDBJ databases">
        <authorList>
            <person name="Chen Y."/>
            <person name="Shah S."/>
            <person name="Dougan E. K."/>
            <person name="Thang M."/>
            <person name="Chan C."/>
        </authorList>
    </citation>
    <scope>NUCLEOTIDE SEQUENCE [LARGE SCALE GENOMIC DNA]</scope>
</reference>